<protein>
    <recommendedName>
        <fullName evidence="5">Phosphatidylserine decarboxylase</fullName>
    </recommendedName>
</protein>
<sequence>MALDETPPLPFPTSGPLDPYVNYLKGYLTKLGRYDQGDQSLAKAIQQGLDEGIEQLTAWNITSADNFMYYANYLLTSWIPTEIHDSRFIYQVLTVFYYIFDRPALCDLQTQICPESIEGDMPKMRPLSDWVVGYARRMGSWLNTSASITKDSYKTFLDASKYRMSNPCDYHIPDPGSDTGGFKSFNQFFCRFLKEPHSSVRPIDKDINTVVFPADSTFDNAWPIDNDLNVDILDPDAPPSYMDTGNVVDIKLVKWPLSALLAGSAYTATFKGGTWAHVFLNTFDYHRQHAPVSGTVKEAFLVEGCAYLQVEAEVGDDGKKRLQPRRGFSSAVQAGKAVTAQPSAPDGAGYQFIQQRGCIVIDTTGFANIGMVAVLPMGMAQVSSVNLSRGSKVGNVVKKGEEISWFEFGGSDLVLVFEAQAYAHDFPPVNTRQHPSPHHLIGEKLCRVRATTK</sequence>
<dbReference type="GeneID" id="25302067"/>
<organism evidence="3 4">
    <name type="scientific">Fonsecaea pedrosoi CBS 271.37</name>
    <dbReference type="NCBI Taxonomy" id="1442368"/>
    <lineage>
        <taxon>Eukaryota</taxon>
        <taxon>Fungi</taxon>
        <taxon>Dikarya</taxon>
        <taxon>Ascomycota</taxon>
        <taxon>Pezizomycotina</taxon>
        <taxon>Eurotiomycetes</taxon>
        <taxon>Chaetothyriomycetidae</taxon>
        <taxon>Chaetothyriales</taxon>
        <taxon>Herpotrichiellaceae</taxon>
        <taxon>Fonsecaea</taxon>
    </lineage>
</organism>
<evidence type="ECO:0000313" key="3">
    <source>
        <dbReference type="EMBL" id="KIW83332.1"/>
    </source>
</evidence>
<dbReference type="GO" id="GO:0004609">
    <property type="term" value="F:phosphatidylserine decarboxylase activity"/>
    <property type="evidence" value="ECO:0007669"/>
    <property type="project" value="InterPro"/>
</dbReference>
<dbReference type="PANTHER" id="PTHR10067:SF13">
    <property type="entry name" value="PHOSPHATIDYLSERINE DECARBOXYLASE"/>
    <property type="match status" value="1"/>
</dbReference>
<dbReference type="AlphaFoldDB" id="A0A0D2F9L4"/>
<dbReference type="HOGENOM" id="CLU_043148_1_1_1"/>
<dbReference type="Pfam" id="PF02666">
    <property type="entry name" value="PS_Dcarbxylase"/>
    <property type="match status" value="1"/>
</dbReference>
<accession>A0A0D2F9L4</accession>
<evidence type="ECO:0000256" key="1">
    <source>
        <dbReference type="ARBA" id="ARBA00022793"/>
    </source>
</evidence>
<evidence type="ECO:0008006" key="5">
    <source>
        <dbReference type="Google" id="ProtNLM"/>
    </source>
</evidence>
<reference evidence="3 4" key="1">
    <citation type="submission" date="2015-01" db="EMBL/GenBank/DDBJ databases">
        <title>The Genome Sequence of Fonsecaea pedrosoi CBS 271.37.</title>
        <authorList>
            <consortium name="The Broad Institute Genomics Platform"/>
            <person name="Cuomo C."/>
            <person name="de Hoog S."/>
            <person name="Gorbushina A."/>
            <person name="Stielow B."/>
            <person name="Teixiera M."/>
            <person name="Abouelleil A."/>
            <person name="Chapman S.B."/>
            <person name="Priest M."/>
            <person name="Young S.K."/>
            <person name="Wortman J."/>
            <person name="Nusbaum C."/>
            <person name="Birren B."/>
        </authorList>
    </citation>
    <scope>NUCLEOTIDE SEQUENCE [LARGE SCALE GENOMIC DNA]</scope>
    <source>
        <strain evidence="3 4">CBS 271.37</strain>
    </source>
</reference>
<dbReference type="VEuPathDB" id="FungiDB:Z517_02577"/>
<name>A0A0D2F9L4_9EURO</name>
<evidence type="ECO:0000313" key="4">
    <source>
        <dbReference type="Proteomes" id="UP000053029"/>
    </source>
</evidence>
<dbReference type="GO" id="GO:0008654">
    <property type="term" value="P:phospholipid biosynthetic process"/>
    <property type="evidence" value="ECO:0007669"/>
    <property type="project" value="InterPro"/>
</dbReference>
<dbReference type="RefSeq" id="XP_013287140.1">
    <property type="nucleotide sequence ID" value="XM_013431686.1"/>
</dbReference>
<dbReference type="InterPro" id="IPR003817">
    <property type="entry name" value="PS_Dcarbxylase"/>
</dbReference>
<dbReference type="STRING" id="1442368.A0A0D2F9L4"/>
<keyword evidence="2" id="KW-0456">Lyase</keyword>
<evidence type="ECO:0000256" key="2">
    <source>
        <dbReference type="ARBA" id="ARBA00023239"/>
    </source>
</evidence>
<dbReference type="EMBL" id="KN846970">
    <property type="protein sequence ID" value="KIW83332.1"/>
    <property type="molecule type" value="Genomic_DNA"/>
</dbReference>
<keyword evidence="1" id="KW-0210">Decarboxylase</keyword>
<gene>
    <name evidence="3" type="ORF">Z517_02577</name>
</gene>
<keyword evidence="4" id="KW-1185">Reference proteome</keyword>
<dbReference type="OrthoDB" id="5973539at2759"/>
<dbReference type="Proteomes" id="UP000053029">
    <property type="component" value="Unassembled WGS sequence"/>
</dbReference>
<proteinExistence type="predicted"/>
<dbReference type="PANTHER" id="PTHR10067">
    <property type="entry name" value="PHOSPHATIDYLSERINE DECARBOXYLASE"/>
    <property type="match status" value="1"/>
</dbReference>